<organism evidence="2 3">
    <name type="scientific">Perkinsus chesapeaki</name>
    <name type="common">Clam parasite</name>
    <name type="synonym">Perkinsus andrewsi</name>
    <dbReference type="NCBI Taxonomy" id="330153"/>
    <lineage>
        <taxon>Eukaryota</taxon>
        <taxon>Sar</taxon>
        <taxon>Alveolata</taxon>
        <taxon>Perkinsozoa</taxon>
        <taxon>Perkinsea</taxon>
        <taxon>Perkinsida</taxon>
        <taxon>Perkinsidae</taxon>
        <taxon>Perkinsus</taxon>
    </lineage>
</organism>
<dbReference type="AlphaFoldDB" id="A0A7J6KQ86"/>
<evidence type="ECO:0000256" key="1">
    <source>
        <dbReference type="SAM" id="MobiDB-lite"/>
    </source>
</evidence>
<reference evidence="2 3" key="1">
    <citation type="submission" date="2020-04" db="EMBL/GenBank/DDBJ databases">
        <title>Perkinsus chesapeaki whole genome sequence.</title>
        <authorList>
            <person name="Bogema D.R."/>
        </authorList>
    </citation>
    <scope>NUCLEOTIDE SEQUENCE [LARGE SCALE GENOMIC DNA]</scope>
    <source>
        <strain evidence="2">ATCC PRA-425</strain>
    </source>
</reference>
<dbReference type="Proteomes" id="UP000591131">
    <property type="component" value="Unassembled WGS sequence"/>
</dbReference>
<sequence>MTNLLSSSANGTDHNNNGTLPQDVTATYEPSVVPLPGSTTRSCAPEVAIDAGTARRILSEVFKVEHGLLVFMTPDEVNTFINSVEDLPTRLALRRCWAVVSAEGPVRGLDKKLSSKVPPAVAGPTYHAELPVGSRRRPASTVSFDHLYADSQGQHSDIKTMTAIEDQPFQGPWTKEEMINEVLLTSVE</sequence>
<feature type="region of interest" description="Disordered" evidence="1">
    <location>
        <begin position="1"/>
        <end position="24"/>
    </location>
</feature>
<comment type="caution">
    <text evidence="2">The sequence shown here is derived from an EMBL/GenBank/DDBJ whole genome shotgun (WGS) entry which is preliminary data.</text>
</comment>
<keyword evidence="3" id="KW-1185">Reference proteome</keyword>
<accession>A0A7J6KQ86</accession>
<gene>
    <name evidence="2" type="ORF">FOL47_002203</name>
</gene>
<dbReference type="OrthoDB" id="10525370at2759"/>
<evidence type="ECO:0000313" key="3">
    <source>
        <dbReference type="Proteomes" id="UP000591131"/>
    </source>
</evidence>
<name>A0A7J6KQ86_PERCH</name>
<protein>
    <submittedName>
        <fullName evidence="2">Uncharacterized protein</fullName>
    </submittedName>
</protein>
<evidence type="ECO:0000313" key="2">
    <source>
        <dbReference type="EMBL" id="KAF4649308.1"/>
    </source>
</evidence>
<dbReference type="EMBL" id="JAAPAO010001585">
    <property type="protein sequence ID" value="KAF4649308.1"/>
    <property type="molecule type" value="Genomic_DNA"/>
</dbReference>
<proteinExistence type="predicted"/>
<feature type="non-terminal residue" evidence="2">
    <location>
        <position position="188"/>
    </location>
</feature>